<evidence type="ECO:0000256" key="1">
    <source>
        <dbReference type="SAM" id="Phobius"/>
    </source>
</evidence>
<organism evidence="2 3">
    <name type="scientific">Marinicrinis sediminis</name>
    <dbReference type="NCBI Taxonomy" id="1652465"/>
    <lineage>
        <taxon>Bacteria</taxon>
        <taxon>Bacillati</taxon>
        <taxon>Bacillota</taxon>
        <taxon>Bacilli</taxon>
        <taxon>Bacillales</taxon>
        <taxon>Paenibacillaceae</taxon>
    </lineage>
</organism>
<proteinExistence type="predicted"/>
<evidence type="ECO:0000313" key="3">
    <source>
        <dbReference type="Proteomes" id="UP001597497"/>
    </source>
</evidence>
<comment type="caution">
    <text evidence="2">The sequence shown here is derived from an EMBL/GenBank/DDBJ whole genome shotgun (WGS) entry which is preliminary data.</text>
</comment>
<dbReference type="EMBL" id="JBHUMM010000043">
    <property type="protein sequence ID" value="MFD2673082.1"/>
    <property type="molecule type" value="Genomic_DNA"/>
</dbReference>
<keyword evidence="1" id="KW-1133">Transmembrane helix</keyword>
<protein>
    <recommendedName>
        <fullName evidence="4">DUF3592 domain-containing protein</fullName>
    </recommendedName>
</protein>
<keyword evidence="3" id="KW-1185">Reference proteome</keyword>
<sequence length="118" mass="13845">MHITMLETGVLHKGTFTKWQNAFIEINDRLYVHVYYMYIDCLHRHQEVYWLVPGKIKYPRHVQILSDGNKMIILDFLPGTPQIGSEDTIRLAHMPVFGKWLLLGMTGLIGLIYIWFIA</sequence>
<evidence type="ECO:0008006" key="4">
    <source>
        <dbReference type="Google" id="ProtNLM"/>
    </source>
</evidence>
<feature type="transmembrane region" description="Helical" evidence="1">
    <location>
        <begin position="100"/>
        <end position="117"/>
    </location>
</feature>
<name>A0ABW5RDD8_9BACL</name>
<evidence type="ECO:0000313" key="2">
    <source>
        <dbReference type="EMBL" id="MFD2673082.1"/>
    </source>
</evidence>
<reference evidence="3" key="1">
    <citation type="journal article" date="2019" name="Int. J. Syst. Evol. Microbiol.">
        <title>The Global Catalogue of Microorganisms (GCM) 10K type strain sequencing project: providing services to taxonomists for standard genome sequencing and annotation.</title>
        <authorList>
            <consortium name="The Broad Institute Genomics Platform"/>
            <consortium name="The Broad Institute Genome Sequencing Center for Infectious Disease"/>
            <person name="Wu L."/>
            <person name="Ma J."/>
        </authorList>
    </citation>
    <scope>NUCLEOTIDE SEQUENCE [LARGE SCALE GENOMIC DNA]</scope>
    <source>
        <strain evidence="3">KCTC 33676</strain>
    </source>
</reference>
<accession>A0ABW5RDD8</accession>
<dbReference type="Proteomes" id="UP001597497">
    <property type="component" value="Unassembled WGS sequence"/>
</dbReference>
<dbReference type="RefSeq" id="WP_379930638.1">
    <property type="nucleotide sequence ID" value="NZ_JBHUMM010000043.1"/>
</dbReference>
<keyword evidence="1" id="KW-0472">Membrane</keyword>
<gene>
    <name evidence="2" type="ORF">ACFSUC_16040</name>
</gene>
<keyword evidence="1" id="KW-0812">Transmembrane</keyword>